<dbReference type="GO" id="GO:0033539">
    <property type="term" value="P:fatty acid beta-oxidation using acyl-CoA dehydrogenase"/>
    <property type="evidence" value="ECO:0007669"/>
    <property type="project" value="TreeGrafter"/>
</dbReference>
<dbReference type="GO" id="GO:0005737">
    <property type="term" value="C:cytoplasm"/>
    <property type="evidence" value="ECO:0007669"/>
    <property type="project" value="TreeGrafter"/>
</dbReference>
<dbReference type="InterPro" id="IPR013786">
    <property type="entry name" value="AcylCoA_DH/ox_N"/>
</dbReference>
<evidence type="ECO:0000259" key="6">
    <source>
        <dbReference type="Pfam" id="PF00441"/>
    </source>
</evidence>
<dbReference type="EC" id="1.3.99.-" evidence="9"/>
<keyword evidence="3" id="KW-0285">Flavoprotein</keyword>
<sequence>MPPHRNTELKATNMLYSAEHHELMSSLRRFAANEIDPFADEWEAHEIFPAHALFKKMGQLGFLGISKPEAYGGLGLDFSYALAAAEALGHAKAQGVSMGIGVQTNMATPALAAFGSDDLRREFLAPAIAGDVVCSIGVSEQGAGSDVSSLKTFARRDKDDYVINGSKMWITNGTQADWICLLANTSEGSAHKNKSLIIVPLKHNGKRAKGVTVQKIKKFGMWSSDTAQIFFDDVRVPVRHRIGEEGMGFVYQMKQFQEERLDGAARRLASMDLIQETADYLRQRIAFGRPLLDNQFIQYKLAELKTEIEALRSLVYRATSAYVRGDDVIELASMAKLKAGRLGREVADWCMQFQGGMGYTWENHASRAYRDYRLGSIGGGADEVMMMVIARKMGLTDFNH</sequence>
<dbReference type="PROSITE" id="PS00072">
    <property type="entry name" value="ACYL_COA_DH_1"/>
    <property type="match status" value="1"/>
</dbReference>
<comment type="cofactor">
    <cofactor evidence="1">
        <name>FAD</name>
        <dbReference type="ChEBI" id="CHEBI:57692"/>
    </cofactor>
</comment>
<protein>
    <submittedName>
        <fullName evidence="9">Acyl-CoA dehydrogenase</fullName>
        <ecNumber evidence="9">1.3.99.-</ecNumber>
    </submittedName>
</protein>
<dbReference type="InterPro" id="IPR037069">
    <property type="entry name" value="AcylCoA_DH/ox_N_sf"/>
</dbReference>
<dbReference type="PIRSF" id="PIRSF016578">
    <property type="entry name" value="HsaA"/>
    <property type="match status" value="1"/>
</dbReference>
<feature type="domain" description="Acyl-CoA dehydrogenase/oxidase C-terminal" evidence="6">
    <location>
        <begin position="246"/>
        <end position="393"/>
    </location>
</feature>
<dbReference type="Gene3D" id="1.20.140.10">
    <property type="entry name" value="Butyryl-CoA Dehydrogenase, subunit A, domain 3"/>
    <property type="match status" value="1"/>
</dbReference>
<feature type="domain" description="Acyl-CoA oxidase/dehydrogenase middle" evidence="7">
    <location>
        <begin position="136"/>
        <end position="234"/>
    </location>
</feature>
<dbReference type="EMBL" id="VSSQ01005952">
    <property type="protein sequence ID" value="MPM31006.1"/>
    <property type="molecule type" value="Genomic_DNA"/>
</dbReference>
<keyword evidence="5 9" id="KW-0560">Oxidoreductase</keyword>
<dbReference type="InterPro" id="IPR006089">
    <property type="entry name" value="Acyl-CoA_DH_CS"/>
</dbReference>
<evidence type="ECO:0000256" key="3">
    <source>
        <dbReference type="ARBA" id="ARBA00022630"/>
    </source>
</evidence>
<dbReference type="PROSITE" id="PS00073">
    <property type="entry name" value="ACYL_COA_DH_2"/>
    <property type="match status" value="1"/>
</dbReference>
<comment type="similarity">
    <text evidence="2">Belongs to the acyl-CoA dehydrogenase family.</text>
</comment>
<evidence type="ECO:0000256" key="2">
    <source>
        <dbReference type="ARBA" id="ARBA00009347"/>
    </source>
</evidence>
<evidence type="ECO:0000259" key="7">
    <source>
        <dbReference type="Pfam" id="PF02770"/>
    </source>
</evidence>
<evidence type="ECO:0000256" key="5">
    <source>
        <dbReference type="ARBA" id="ARBA00023002"/>
    </source>
</evidence>
<evidence type="ECO:0000256" key="1">
    <source>
        <dbReference type="ARBA" id="ARBA00001974"/>
    </source>
</evidence>
<dbReference type="GO" id="GO:0003995">
    <property type="term" value="F:acyl-CoA dehydrogenase activity"/>
    <property type="evidence" value="ECO:0007669"/>
    <property type="project" value="InterPro"/>
</dbReference>
<comment type="caution">
    <text evidence="9">The sequence shown here is derived from an EMBL/GenBank/DDBJ whole genome shotgun (WGS) entry which is preliminary data.</text>
</comment>
<dbReference type="InterPro" id="IPR050741">
    <property type="entry name" value="Acyl-CoA_dehydrogenase"/>
</dbReference>
<dbReference type="InterPro" id="IPR009075">
    <property type="entry name" value="AcylCo_DH/oxidase_C"/>
</dbReference>
<accession>A0A644YR59</accession>
<organism evidence="9">
    <name type="scientific">bioreactor metagenome</name>
    <dbReference type="NCBI Taxonomy" id="1076179"/>
    <lineage>
        <taxon>unclassified sequences</taxon>
        <taxon>metagenomes</taxon>
        <taxon>ecological metagenomes</taxon>
    </lineage>
</organism>
<dbReference type="AlphaFoldDB" id="A0A644YR59"/>
<dbReference type="Pfam" id="PF00441">
    <property type="entry name" value="Acyl-CoA_dh_1"/>
    <property type="match status" value="1"/>
</dbReference>
<dbReference type="Gene3D" id="2.40.110.10">
    <property type="entry name" value="Butyryl-CoA Dehydrogenase, subunit A, domain 2"/>
    <property type="match status" value="1"/>
</dbReference>
<dbReference type="InterPro" id="IPR006091">
    <property type="entry name" value="Acyl-CoA_Oxase/DH_mid-dom"/>
</dbReference>
<dbReference type="InterPro" id="IPR009100">
    <property type="entry name" value="AcylCoA_DH/oxidase_NM_dom_sf"/>
</dbReference>
<dbReference type="GO" id="GO:0050660">
    <property type="term" value="F:flavin adenine dinucleotide binding"/>
    <property type="evidence" value="ECO:0007669"/>
    <property type="project" value="InterPro"/>
</dbReference>
<dbReference type="InterPro" id="IPR036250">
    <property type="entry name" value="AcylCo_DH-like_C"/>
</dbReference>
<dbReference type="PANTHER" id="PTHR48083">
    <property type="entry name" value="MEDIUM-CHAIN SPECIFIC ACYL-COA DEHYDROGENASE, MITOCHONDRIAL-RELATED"/>
    <property type="match status" value="1"/>
</dbReference>
<dbReference type="FunFam" id="2.40.110.10:FF:000002">
    <property type="entry name" value="Acyl-CoA dehydrogenase fadE12"/>
    <property type="match status" value="1"/>
</dbReference>
<dbReference type="Gene3D" id="1.10.540.10">
    <property type="entry name" value="Acyl-CoA dehydrogenase/oxidase, N-terminal domain"/>
    <property type="match status" value="1"/>
</dbReference>
<reference evidence="9" key="1">
    <citation type="submission" date="2019-08" db="EMBL/GenBank/DDBJ databases">
        <authorList>
            <person name="Kucharzyk K."/>
            <person name="Murdoch R.W."/>
            <person name="Higgins S."/>
            <person name="Loffler F."/>
        </authorList>
    </citation>
    <scope>NUCLEOTIDE SEQUENCE</scope>
</reference>
<dbReference type="InterPro" id="IPR046373">
    <property type="entry name" value="Acyl-CoA_Oxase/DH_mid-dom_sf"/>
</dbReference>
<dbReference type="Pfam" id="PF02770">
    <property type="entry name" value="Acyl-CoA_dh_M"/>
    <property type="match status" value="1"/>
</dbReference>
<feature type="domain" description="Acyl-CoA dehydrogenase/oxidase N-terminal" evidence="8">
    <location>
        <begin position="17"/>
        <end position="131"/>
    </location>
</feature>
<dbReference type="Pfam" id="PF02771">
    <property type="entry name" value="Acyl-CoA_dh_N"/>
    <property type="match status" value="1"/>
</dbReference>
<evidence type="ECO:0000313" key="9">
    <source>
        <dbReference type="EMBL" id="MPM31006.1"/>
    </source>
</evidence>
<keyword evidence="4" id="KW-0274">FAD</keyword>
<gene>
    <name evidence="9" type="primary">acdA_17</name>
    <name evidence="9" type="ORF">SDC9_77559</name>
</gene>
<dbReference type="SUPFAM" id="SSF56645">
    <property type="entry name" value="Acyl-CoA dehydrogenase NM domain-like"/>
    <property type="match status" value="1"/>
</dbReference>
<evidence type="ECO:0000256" key="4">
    <source>
        <dbReference type="ARBA" id="ARBA00022827"/>
    </source>
</evidence>
<dbReference type="PANTHER" id="PTHR48083:SF6">
    <property type="entry name" value="ACYL-COA DEHYDROGENASE 6"/>
    <property type="match status" value="1"/>
</dbReference>
<proteinExistence type="inferred from homology"/>
<evidence type="ECO:0000259" key="8">
    <source>
        <dbReference type="Pfam" id="PF02771"/>
    </source>
</evidence>
<name>A0A644YR59_9ZZZZ</name>
<dbReference type="SUPFAM" id="SSF47203">
    <property type="entry name" value="Acyl-CoA dehydrogenase C-terminal domain-like"/>
    <property type="match status" value="1"/>
</dbReference>